<sequence>MIGVLIPLLLPIALLELVSFIPVLLFAPMYLLGSVVSQSSTELAVSLIGFVGLMYYFLRG</sequence>
<dbReference type="AlphaFoldDB" id="A0A075WD81"/>
<protein>
    <submittedName>
        <fullName evidence="2">Uncharacterized protein</fullName>
    </submittedName>
</protein>
<dbReference type="GeneID" id="24794303"/>
<keyword evidence="1" id="KW-1133">Transmembrane helix</keyword>
<dbReference type="Proteomes" id="UP000028501">
    <property type="component" value="Chromosome"/>
</dbReference>
<keyword evidence="1" id="KW-0812">Transmembrane</keyword>
<dbReference type="RefSeq" id="WP_048064271.1">
    <property type="nucleotide sequence ID" value="NZ_CP006577.1"/>
</dbReference>
<proteinExistence type="predicted"/>
<gene>
    <name evidence="2" type="ORF">AFULGI_00007850</name>
</gene>
<evidence type="ECO:0000313" key="3">
    <source>
        <dbReference type="Proteomes" id="UP000028501"/>
    </source>
</evidence>
<dbReference type="HOGENOM" id="CLU_2929996_0_0_2"/>
<feature type="transmembrane region" description="Helical" evidence="1">
    <location>
        <begin position="30"/>
        <end position="58"/>
    </location>
</feature>
<accession>A0A075WD81</accession>
<name>A0A075WD81_ARCFL</name>
<dbReference type="KEGG" id="afg:AFULGI_00007850"/>
<reference evidence="2 3" key="1">
    <citation type="submission" date="2013-07" db="EMBL/GenBank/DDBJ databases">
        <title>Genome of Archaeoglobus fulgidus.</title>
        <authorList>
            <person name="Fiebig A."/>
            <person name="Birkeland N.-K."/>
        </authorList>
    </citation>
    <scope>NUCLEOTIDE SEQUENCE [LARGE SCALE GENOMIC DNA]</scope>
    <source>
        <strain evidence="2 3">DSM 8774</strain>
    </source>
</reference>
<evidence type="ECO:0000256" key="1">
    <source>
        <dbReference type="SAM" id="Phobius"/>
    </source>
</evidence>
<keyword evidence="1" id="KW-0472">Membrane</keyword>
<dbReference type="EMBL" id="CP006577">
    <property type="protein sequence ID" value="AIG97582.1"/>
    <property type="molecule type" value="Genomic_DNA"/>
</dbReference>
<organism evidence="2 3">
    <name type="scientific">Archaeoglobus fulgidus DSM 8774</name>
    <dbReference type="NCBI Taxonomy" id="1344584"/>
    <lineage>
        <taxon>Archaea</taxon>
        <taxon>Methanobacteriati</taxon>
        <taxon>Methanobacteriota</taxon>
        <taxon>Archaeoglobi</taxon>
        <taxon>Archaeoglobales</taxon>
        <taxon>Archaeoglobaceae</taxon>
        <taxon>Archaeoglobus</taxon>
    </lineage>
</organism>
<evidence type="ECO:0000313" key="2">
    <source>
        <dbReference type="EMBL" id="AIG97582.1"/>
    </source>
</evidence>